<gene>
    <name evidence="2" type="ORF">ACFPPC_17725</name>
</gene>
<dbReference type="Proteomes" id="UP001596104">
    <property type="component" value="Unassembled WGS sequence"/>
</dbReference>
<evidence type="ECO:0000313" key="2">
    <source>
        <dbReference type="EMBL" id="MFC5394482.1"/>
    </source>
</evidence>
<keyword evidence="3" id="KW-1185">Reference proteome</keyword>
<accession>A0ABW0HCY4</accession>
<keyword evidence="1" id="KW-0812">Transmembrane</keyword>
<evidence type="ECO:0000313" key="3">
    <source>
        <dbReference type="Proteomes" id="UP001596104"/>
    </source>
</evidence>
<proteinExistence type="predicted"/>
<sequence>MKNPVVAFHNLVSETALAWISNRTGIHPTDGEWYATARRLSSAFAAAAIVSAGLVATGIAQVVG</sequence>
<organism evidence="2 3">
    <name type="scientific">Bosea vestrisii</name>
    <dbReference type="NCBI Taxonomy" id="151416"/>
    <lineage>
        <taxon>Bacteria</taxon>
        <taxon>Pseudomonadati</taxon>
        <taxon>Pseudomonadota</taxon>
        <taxon>Alphaproteobacteria</taxon>
        <taxon>Hyphomicrobiales</taxon>
        <taxon>Boseaceae</taxon>
        <taxon>Bosea</taxon>
    </lineage>
</organism>
<keyword evidence="1" id="KW-1133">Transmembrane helix</keyword>
<dbReference type="RefSeq" id="WP_377009812.1">
    <property type="nucleotide sequence ID" value="NZ_JBHSLV010000031.1"/>
</dbReference>
<reference evidence="3" key="1">
    <citation type="journal article" date="2019" name="Int. J. Syst. Evol. Microbiol.">
        <title>The Global Catalogue of Microorganisms (GCM) 10K type strain sequencing project: providing services to taxonomists for standard genome sequencing and annotation.</title>
        <authorList>
            <consortium name="The Broad Institute Genomics Platform"/>
            <consortium name="The Broad Institute Genome Sequencing Center for Infectious Disease"/>
            <person name="Wu L."/>
            <person name="Ma J."/>
        </authorList>
    </citation>
    <scope>NUCLEOTIDE SEQUENCE [LARGE SCALE GENOMIC DNA]</scope>
    <source>
        <strain evidence="3">CGMCC 1.16326</strain>
    </source>
</reference>
<keyword evidence="1" id="KW-0472">Membrane</keyword>
<feature type="transmembrane region" description="Helical" evidence="1">
    <location>
        <begin position="43"/>
        <end position="63"/>
    </location>
</feature>
<dbReference type="EMBL" id="JBHSLV010000031">
    <property type="protein sequence ID" value="MFC5394482.1"/>
    <property type="molecule type" value="Genomic_DNA"/>
</dbReference>
<protein>
    <submittedName>
        <fullName evidence="2">Uncharacterized protein</fullName>
    </submittedName>
</protein>
<name>A0ABW0HCY4_9HYPH</name>
<evidence type="ECO:0000256" key="1">
    <source>
        <dbReference type="SAM" id="Phobius"/>
    </source>
</evidence>
<comment type="caution">
    <text evidence="2">The sequence shown here is derived from an EMBL/GenBank/DDBJ whole genome shotgun (WGS) entry which is preliminary data.</text>
</comment>